<gene>
    <name evidence="1" type="ORF">EYH55_02350</name>
</gene>
<dbReference type="Proteomes" id="UP000623215">
    <property type="component" value="Unassembled WGS sequence"/>
</dbReference>
<name>A0A832ZYM2_9EURY</name>
<sequence length="115" mass="12890">MMVNAEERNPIKGWKYMNKKLVSLGLILFLIVGMVSISGCVKGLKSLSKFSKGKKISKVVEEDKVVSSIPVKTVTYREIEKGEGEMIQPHIVKIITRENMRQSSQNSNSTNFSLT</sequence>
<reference evidence="1" key="1">
    <citation type="journal article" date="2020" name="ISME J.">
        <title>Gammaproteobacteria mediating utilization of methyl-, sulfur- and petroleum organic compounds in deep ocean hydrothermal plumes.</title>
        <authorList>
            <person name="Zhou Z."/>
            <person name="Liu Y."/>
            <person name="Pan J."/>
            <person name="Cron B.R."/>
            <person name="Toner B.M."/>
            <person name="Anantharaman K."/>
            <person name="Breier J.A."/>
            <person name="Dick G.J."/>
            <person name="Li M."/>
        </authorList>
    </citation>
    <scope>NUCLEOTIDE SEQUENCE</scope>
    <source>
        <strain evidence="1">SZUA-1534</strain>
    </source>
</reference>
<accession>A0A832ZYM2</accession>
<proteinExistence type="predicted"/>
<evidence type="ECO:0000313" key="1">
    <source>
        <dbReference type="EMBL" id="HIQ32304.1"/>
    </source>
</evidence>
<dbReference type="AlphaFoldDB" id="A0A832ZYM2"/>
<protein>
    <submittedName>
        <fullName evidence="1">Uncharacterized protein</fullName>
    </submittedName>
</protein>
<organism evidence="1 2">
    <name type="scientific">Methanothermococcus okinawensis</name>
    <dbReference type="NCBI Taxonomy" id="155863"/>
    <lineage>
        <taxon>Archaea</taxon>
        <taxon>Methanobacteriati</taxon>
        <taxon>Methanobacteriota</taxon>
        <taxon>Methanomada group</taxon>
        <taxon>Methanococci</taxon>
        <taxon>Methanococcales</taxon>
        <taxon>Methanococcaceae</taxon>
        <taxon>Methanothermococcus</taxon>
    </lineage>
</organism>
<comment type="caution">
    <text evidence="1">The sequence shown here is derived from an EMBL/GenBank/DDBJ whole genome shotgun (WGS) entry which is preliminary data.</text>
</comment>
<dbReference type="EMBL" id="DQVW01000041">
    <property type="protein sequence ID" value="HIQ32304.1"/>
    <property type="molecule type" value="Genomic_DNA"/>
</dbReference>
<evidence type="ECO:0000313" key="2">
    <source>
        <dbReference type="Proteomes" id="UP000623215"/>
    </source>
</evidence>